<sequence>MEVEGKGTVGINTGHGKILNIVQLISELGYNLLSVGKLMVGGHSLVFDDNKCVITNKKSGHQVHIGMTSNKVFPLDVSNMENFALAANAKDDSKL</sequence>
<gene>
    <name evidence="1" type="ORF">HRI_004424000</name>
</gene>
<comment type="caution">
    <text evidence="1">The sequence shown here is derived from an EMBL/GenBank/DDBJ whole genome shotgun (WGS) entry which is preliminary data.</text>
</comment>
<evidence type="ECO:0000313" key="2">
    <source>
        <dbReference type="Proteomes" id="UP001165190"/>
    </source>
</evidence>
<protein>
    <submittedName>
        <fullName evidence="1">Uncharacterized protein</fullName>
    </submittedName>
</protein>
<dbReference type="AlphaFoldDB" id="A0A9W7J3N3"/>
<keyword evidence="2" id="KW-1185">Reference proteome</keyword>
<accession>A0A9W7J3N3</accession>
<organism evidence="1 2">
    <name type="scientific">Hibiscus trionum</name>
    <name type="common">Flower of an hour</name>
    <dbReference type="NCBI Taxonomy" id="183268"/>
    <lineage>
        <taxon>Eukaryota</taxon>
        <taxon>Viridiplantae</taxon>
        <taxon>Streptophyta</taxon>
        <taxon>Embryophyta</taxon>
        <taxon>Tracheophyta</taxon>
        <taxon>Spermatophyta</taxon>
        <taxon>Magnoliopsida</taxon>
        <taxon>eudicotyledons</taxon>
        <taxon>Gunneridae</taxon>
        <taxon>Pentapetalae</taxon>
        <taxon>rosids</taxon>
        <taxon>malvids</taxon>
        <taxon>Malvales</taxon>
        <taxon>Malvaceae</taxon>
        <taxon>Malvoideae</taxon>
        <taxon>Hibiscus</taxon>
    </lineage>
</organism>
<name>A0A9W7J3N3_HIBTR</name>
<reference evidence="1" key="1">
    <citation type="submission" date="2023-05" db="EMBL/GenBank/DDBJ databases">
        <title>Genome and transcriptome analyses reveal genes involved in the formation of fine ridges on petal epidermal cells in Hibiscus trionum.</title>
        <authorList>
            <person name="Koshimizu S."/>
            <person name="Masuda S."/>
            <person name="Ishii T."/>
            <person name="Shirasu K."/>
            <person name="Hoshino A."/>
            <person name="Arita M."/>
        </authorList>
    </citation>
    <scope>NUCLEOTIDE SEQUENCE</scope>
    <source>
        <strain evidence="1">Hamamatsu line</strain>
    </source>
</reference>
<dbReference type="Proteomes" id="UP001165190">
    <property type="component" value="Unassembled WGS sequence"/>
</dbReference>
<evidence type="ECO:0000313" key="1">
    <source>
        <dbReference type="EMBL" id="GMJ07548.1"/>
    </source>
</evidence>
<dbReference type="OrthoDB" id="2015125at2759"/>
<dbReference type="EMBL" id="BSYR01000048">
    <property type="protein sequence ID" value="GMJ07548.1"/>
    <property type="molecule type" value="Genomic_DNA"/>
</dbReference>
<proteinExistence type="predicted"/>